<dbReference type="PANTHER" id="PTHR11884">
    <property type="entry name" value="SELECTIN LIGAND RELATED"/>
    <property type="match status" value="1"/>
</dbReference>
<evidence type="ECO:0000256" key="1">
    <source>
        <dbReference type="SAM" id="SignalP"/>
    </source>
</evidence>
<dbReference type="PANTHER" id="PTHR11884:SF1">
    <property type="entry name" value="GOLGI APPARATUS PROTEIN 1"/>
    <property type="match status" value="1"/>
</dbReference>
<dbReference type="InterPro" id="IPR001893">
    <property type="entry name" value="Cys-rich_GLG1_repeat"/>
</dbReference>
<evidence type="ECO:0000313" key="2">
    <source>
        <dbReference type="EMBL" id="RAI25957.1"/>
    </source>
</evidence>
<sequence>MERAMFSIRTSLSAVLAPAILTLALAAAPAGAEDAETPGVWEACEADVAEYCGEVEPGNGHILSCLYAHETVLSEECDAAFADFGNAIDGFFFTVRSALATCATDVEEHCSGVNFGKGRLLSCLGAAEDDLEPECEAIVMNINEFLGDDPE</sequence>
<gene>
    <name evidence="2" type="ORF">CH339_16085</name>
</gene>
<feature type="signal peptide" evidence="1">
    <location>
        <begin position="1"/>
        <end position="32"/>
    </location>
</feature>
<reference evidence="2 3" key="1">
    <citation type="submission" date="2017-07" db="EMBL/GenBank/DDBJ databases">
        <title>Draft Genome Sequences of Select Purple Nonsulfur Bacteria.</title>
        <authorList>
            <person name="Lasarre B."/>
            <person name="Mckinlay J.B."/>
        </authorList>
    </citation>
    <scope>NUCLEOTIDE SEQUENCE [LARGE SCALE GENOMIC DNA]</scope>
    <source>
        <strain evidence="2 3">DSM 11290</strain>
    </source>
</reference>
<feature type="chain" id="PRO_5016341650" description="Cysteine rich repeat-containing protein" evidence="1">
    <location>
        <begin position="33"/>
        <end position="151"/>
    </location>
</feature>
<dbReference type="GO" id="GO:0016020">
    <property type="term" value="C:membrane"/>
    <property type="evidence" value="ECO:0007669"/>
    <property type="project" value="InterPro"/>
</dbReference>
<organism evidence="2 3">
    <name type="scientific">Rhodobium orientis</name>
    <dbReference type="NCBI Taxonomy" id="34017"/>
    <lineage>
        <taxon>Bacteria</taxon>
        <taxon>Pseudomonadati</taxon>
        <taxon>Pseudomonadota</taxon>
        <taxon>Alphaproteobacteria</taxon>
        <taxon>Hyphomicrobiales</taxon>
        <taxon>Rhodobiaceae</taxon>
        <taxon>Rhodobium</taxon>
    </lineage>
</organism>
<evidence type="ECO:0000313" key="3">
    <source>
        <dbReference type="Proteomes" id="UP000249299"/>
    </source>
</evidence>
<dbReference type="Pfam" id="PF00839">
    <property type="entry name" value="Cys_rich_FGFR"/>
    <property type="match status" value="1"/>
</dbReference>
<dbReference type="OrthoDB" id="7060861at2"/>
<dbReference type="InterPro" id="IPR039728">
    <property type="entry name" value="GLG1"/>
</dbReference>
<name>A0A327JHT2_9HYPH</name>
<dbReference type="AlphaFoldDB" id="A0A327JHT2"/>
<proteinExistence type="predicted"/>
<dbReference type="Proteomes" id="UP000249299">
    <property type="component" value="Unassembled WGS sequence"/>
</dbReference>
<dbReference type="EMBL" id="NPEV01000038">
    <property type="protein sequence ID" value="RAI25957.1"/>
    <property type="molecule type" value="Genomic_DNA"/>
</dbReference>
<comment type="caution">
    <text evidence="2">The sequence shown here is derived from an EMBL/GenBank/DDBJ whole genome shotgun (WGS) entry which is preliminary data.</text>
</comment>
<keyword evidence="3" id="KW-1185">Reference proteome</keyword>
<protein>
    <recommendedName>
        <fullName evidence="4">Cysteine rich repeat-containing protein</fullName>
    </recommendedName>
</protein>
<accession>A0A327JHT2</accession>
<evidence type="ECO:0008006" key="4">
    <source>
        <dbReference type="Google" id="ProtNLM"/>
    </source>
</evidence>
<keyword evidence="1" id="KW-0732">Signal</keyword>